<reference evidence="1" key="1">
    <citation type="submission" date="2014-11" db="EMBL/GenBank/DDBJ databases">
        <authorList>
            <person name="Amaro Gonzalez C."/>
        </authorList>
    </citation>
    <scope>NUCLEOTIDE SEQUENCE</scope>
</reference>
<reference evidence="1" key="2">
    <citation type="journal article" date="2015" name="Fish Shellfish Immunol.">
        <title>Early steps in the European eel (Anguilla anguilla)-Vibrio vulnificus interaction in the gills: Role of the RtxA13 toxin.</title>
        <authorList>
            <person name="Callol A."/>
            <person name="Pajuelo D."/>
            <person name="Ebbesson L."/>
            <person name="Teles M."/>
            <person name="MacKenzie S."/>
            <person name="Amaro C."/>
        </authorList>
    </citation>
    <scope>NUCLEOTIDE SEQUENCE</scope>
</reference>
<sequence>MTRKIRIRARFEERTQRLIKCTSVMTSPLTG</sequence>
<name>A0A0E9VV48_ANGAN</name>
<organism evidence="1">
    <name type="scientific">Anguilla anguilla</name>
    <name type="common">European freshwater eel</name>
    <name type="synonym">Muraena anguilla</name>
    <dbReference type="NCBI Taxonomy" id="7936"/>
    <lineage>
        <taxon>Eukaryota</taxon>
        <taxon>Metazoa</taxon>
        <taxon>Chordata</taxon>
        <taxon>Craniata</taxon>
        <taxon>Vertebrata</taxon>
        <taxon>Euteleostomi</taxon>
        <taxon>Actinopterygii</taxon>
        <taxon>Neopterygii</taxon>
        <taxon>Teleostei</taxon>
        <taxon>Anguilliformes</taxon>
        <taxon>Anguillidae</taxon>
        <taxon>Anguilla</taxon>
    </lineage>
</organism>
<evidence type="ECO:0000313" key="1">
    <source>
        <dbReference type="EMBL" id="JAH81926.1"/>
    </source>
</evidence>
<proteinExistence type="predicted"/>
<dbReference type="AlphaFoldDB" id="A0A0E9VV48"/>
<dbReference type="EMBL" id="GBXM01026651">
    <property type="protein sequence ID" value="JAH81926.1"/>
    <property type="molecule type" value="Transcribed_RNA"/>
</dbReference>
<accession>A0A0E9VV48</accession>
<protein>
    <submittedName>
        <fullName evidence="1">Uncharacterized protein</fullName>
    </submittedName>
</protein>